<dbReference type="InterPro" id="IPR020568">
    <property type="entry name" value="Ribosomal_Su5_D2-typ_SF"/>
</dbReference>
<dbReference type="GO" id="GO:0000049">
    <property type="term" value="F:tRNA binding"/>
    <property type="evidence" value="ECO:0007669"/>
    <property type="project" value="InterPro"/>
</dbReference>
<evidence type="ECO:0000256" key="1">
    <source>
        <dbReference type="ARBA" id="ARBA00022694"/>
    </source>
</evidence>
<name>E6PV38_9ZZZZ</name>
<dbReference type="Gene3D" id="3.30.230.10">
    <property type="match status" value="1"/>
</dbReference>
<dbReference type="InterPro" id="IPR000100">
    <property type="entry name" value="RNase_P"/>
</dbReference>
<evidence type="ECO:0000256" key="5">
    <source>
        <dbReference type="ARBA" id="ARBA00022884"/>
    </source>
</evidence>
<keyword evidence="7" id="KW-0687">Ribonucleoprotein</keyword>
<dbReference type="InterPro" id="IPR014721">
    <property type="entry name" value="Ribsml_uS5_D2-typ_fold_subgr"/>
</dbReference>
<dbReference type="GO" id="GO:0004526">
    <property type="term" value="F:ribonuclease P activity"/>
    <property type="evidence" value="ECO:0007669"/>
    <property type="project" value="InterPro"/>
</dbReference>
<gene>
    <name evidence="7" type="ORF">CARN2_0005</name>
</gene>
<evidence type="ECO:0000256" key="6">
    <source>
        <dbReference type="SAM" id="MobiDB-lite"/>
    </source>
</evidence>
<comment type="caution">
    <text evidence="7">The sequence shown here is derived from an EMBL/GenBank/DDBJ whole genome shotgun (WGS) entry which is preliminary data.</text>
</comment>
<dbReference type="GO" id="GO:0008033">
    <property type="term" value="P:tRNA processing"/>
    <property type="evidence" value="ECO:0007669"/>
    <property type="project" value="UniProtKB-KW"/>
</dbReference>
<evidence type="ECO:0000256" key="4">
    <source>
        <dbReference type="ARBA" id="ARBA00022801"/>
    </source>
</evidence>
<keyword evidence="2" id="KW-0540">Nuclease</keyword>
<evidence type="ECO:0000256" key="3">
    <source>
        <dbReference type="ARBA" id="ARBA00022759"/>
    </source>
</evidence>
<feature type="region of interest" description="Disordered" evidence="6">
    <location>
        <begin position="74"/>
        <end position="95"/>
    </location>
</feature>
<keyword evidence="4" id="KW-0378">Hydrolase</keyword>
<reference evidence="7" key="1">
    <citation type="submission" date="2009-10" db="EMBL/GenBank/DDBJ databases">
        <title>Diversity of trophic interactions inside an arsenic-rich microbial ecosystem.</title>
        <authorList>
            <person name="Bertin P.N."/>
            <person name="Heinrich-Salmeron A."/>
            <person name="Pelletier E."/>
            <person name="Goulhen-Chollet F."/>
            <person name="Arsene-Ploetze F."/>
            <person name="Gallien S."/>
            <person name="Calteau A."/>
            <person name="Vallenet D."/>
            <person name="Casiot C."/>
            <person name="Chane-Woon-Ming B."/>
            <person name="Giloteaux L."/>
            <person name="Barakat M."/>
            <person name="Bonnefoy V."/>
            <person name="Bruneel O."/>
            <person name="Chandler M."/>
            <person name="Cleiss J."/>
            <person name="Duran R."/>
            <person name="Elbaz-Poulichet F."/>
            <person name="Fonknechten N."/>
            <person name="Lauga B."/>
            <person name="Mornico D."/>
            <person name="Ortet P."/>
            <person name="Schaeffer C."/>
            <person name="Siguier P."/>
            <person name="Alexander Thil Smith A."/>
            <person name="Van Dorsselaer A."/>
            <person name="Weissenbach J."/>
            <person name="Medigue C."/>
            <person name="Le Paslier D."/>
        </authorList>
    </citation>
    <scope>NUCLEOTIDE SEQUENCE</scope>
</reference>
<keyword evidence="3" id="KW-0255">Endonuclease</keyword>
<proteinExistence type="predicted"/>
<keyword evidence="1" id="KW-0819">tRNA processing</keyword>
<dbReference type="SUPFAM" id="SSF54211">
    <property type="entry name" value="Ribosomal protein S5 domain 2-like"/>
    <property type="match status" value="1"/>
</dbReference>
<dbReference type="GO" id="GO:0005840">
    <property type="term" value="C:ribosome"/>
    <property type="evidence" value="ECO:0007669"/>
    <property type="project" value="UniProtKB-KW"/>
</dbReference>
<evidence type="ECO:0000313" key="7">
    <source>
        <dbReference type="EMBL" id="CBH98795.1"/>
    </source>
</evidence>
<organism evidence="7">
    <name type="scientific">mine drainage metagenome</name>
    <dbReference type="NCBI Taxonomy" id="410659"/>
    <lineage>
        <taxon>unclassified sequences</taxon>
        <taxon>metagenomes</taxon>
        <taxon>ecological metagenomes</taxon>
    </lineage>
</organism>
<keyword evidence="5" id="KW-0694">RNA-binding</keyword>
<protein>
    <submittedName>
        <fullName evidence="7">Putative Ribosomal protein S5 domain 2-like (Modular protein)</fullName>
    </submittedName>
</protein>
<evidence type="ECO:0000256" key="2">
    <source>
        <dbReference type="ARBA" id="ARBA00022722"/>
    </source>
</evidence>
<sequence>MRPSQIAAGQTVSGQATFGAFPPNANVDLFDVRIVPLDQPQSFLASLRAPGLQAQEFRLHHRSLLAFEAERLGLTPPKPARPDTESSIAGAAPVRPGASPMAPRCCVLGFVLPKRVCKHAVRRNLIRRHMREGLRAHLLQAPDWPLEPPVLVLKLTRKLPETFSSARSPLLGRYVRQQLQALLNQYSARLARLPVADVRSLS</sequence>
<keyword evidence="7" id="KW-0689">Ribosomal protein</keyword>
<dbReference type="Pfam" id="PF00825">
    <property type="entry name" value="Ribonuclease_P"/>
    <property type="match status" value="1"/>
</dbReference>
<accession>E6PV38</accession>
<dbReference type="AlphaFoldDB" id="E6PV38"/>
<dbReference type="EMBL" id="CABM01000062">
    <property type="protein sequence ID" value="CBH98795.1"/>
    <property type="molecule type" value="Genomic_DNA"/>
</dbReference>